<dbReference type="KEGG" id="char:105908812"/>
<dbReference type="Gene3D" id="3.30.40.10">
    <property type="entry name" value="Zinc/RING finger domain, C3HC4 (zinc finger)"/>
    <property type="match status" value="1"/>
</dbReference>
<protein>
    <submittedName>
        <fullName evidence="8">E3 ubiquitin-protein ligase TRIM39-like isoform X1</fullName>
    </submittedName>
</protein>
<proteinExistence type="predicted"/>
<evidence type="ECO:0000256" key="3">
    <source>
        <dbReference type="ARBA" id="ARBA00022833"/>
    </source>
</evidence>
<keyword evidence="7" id="KW-1185">Reference proteome</keyword>
<gene>
    <name evidence="8" type="primary">LOC105908812</name>
</gene>
<dbReference type="AlphaFoldDB" id="A0A6P8GDU9"/>
<dbReference type="PROSITE" id="PS50089">
    <property type="entry name" value="ZF_RING_2"/>
    <property type="match status" value="1"/>
</dbReference>
<dbReference type="InterPro" id="IPR013083">
    <property type="entry name" value="Znf_RING/FYVE/PHD"/>
</dbReference>
<accession>A0A6P8GDU9</accession>
<keyword evidence="1" id="KW-0479">Metal-binding</keyword>
<dbReference type="RefSeq" id="XP_031437353.1">
    <property type="nucleotide sequence ID" value="XM_031581493.2"/>
</dbReference>
<reference evidence="8" key="1">
    <citation type="submission" date="2025-08" db="UniProtKB">
        <authorList>
            <consortium name="RefSeq"/>
        </authorList>
    </citation>
    <scope>IDENTIFICATION</scope>
</reference>
<evidence type="ECO:0000313" key="8">
    <source>
        <dbReference type="RefSeq" id="XP_031437353.1"/>
    </source>
</evidence>
<dbReference type="SUPFAM" id="SSF57845">
    <property type="entry name" value="B-box zinc-binding domain"/>
    <property type="match status" value="1"/>
</dbReference>
<dbReference type="InterPro" id="IPR027370">
    <property type="entry name" value="Znf-RING_euk"/>
</dbReference>
<dbReference type="GeneID" id="105908812"/>
<dbReference type="Gene3D" id="3.30.160.60">
    <property type="entry name" value="Classic Zinc Finger"/>
    <property type="match status" value="1"/>
</dbReference>
<name>A0A6P8GDU9_CLUHA</name>
<feature type="coiled-coil region" evidence="5">
    <location>
        <begin position="136"/>
        <end position="188"/>
    </location>
</feature>
<evidence type="ECO:0000259" key="6">
    <source>
        <dbReference type="PROSITE" id="PS50089"/>
    </source>
</evidence>
<evidence type="ECO:0000313" key="7">
    <source>
        <dbReference type="Proteomes" id="UP000515152"/>
    </source>
</evidence>
<dbReference type="InterPro" id="IPR001841">
    <property type="entry name" value="Znf_RING"/>
</dbReference>
<feature type="domain" description="RING-type" evidence="6">
    <location>
        <begin position="13"/>
        <end position="53"/>
    </location>
</feature>
<dbReference type="Pfam" id="PF13445">
    <property type="entry name" value="zf-RING_UBOX"/>
    <property type="match status" value="1"/>
</dbReference>
<keyword evidence="2 4" id="KW-0863">Zinc-finger</keyword>
<keyword evidence="3" id="KW-0862">Zinc</keyword>
<sequence>MASTSFAEEDFTCPVCFEIFKDPVILSCSHSVCKACLQQFWDTNGSTECPVCRGRSSYDKPPLNLHLKNLCETFVRERSQRASEGSEVLCSLHSGKFKLFCLCLSVCLSVCFVCQITKTHTNHSFSPVDEAALDRKEELKVKLQPLEEKLKTFEEAKRTCDQTAANIKEELKAKLQSLQEKLKTIEEATLTCDQTAAHIKALVMLFYLDSGPTHREADQGGV</sequence>
<dbReference type="OrthoDB" id="654191at2759"/>
<dbReference type="SUPFAM" id="SSF57850">
    <property type="entry name" value="RING/U-box"/>
    <property type="match status" value="1"/>
</dbReference>
<organism evidence="7 8">
    <name type="scientific">Clupea harengus</name>
    <name type="common">Atlantic herring</name>
    <dbReference type="NCBI Taxonomy" id="7950"/>
    <lineage>
        <taxon>Eukaryota</taxon>
        <taxon>Metazoa</taxon>
        <taxon>Chordata</taxon>
        <taxon>Craniata</taxon>
        <taxon>Vertebrata</taxon>
        <taxon>Euteleostomi</taxon>
        <taxon>Actinopterygii</taxon>
        <taxon>Neopterygii</taxon>
        <taxon>Teleostei</taxon>
        <taxon>Clupei</taxon>
        <taxon>Clupeiformes</taxon>
        <taxon>Clupeoidei</taxon>
        <taxon>Clupeidae</taxon>
        <taxon>Clupea</taxon>
    </lineage>
</organism>
<evidence type="ECO:0000256" key="5">
    <source>
        <dbReference type="SAM" id="Coils"/>
    </source>
</evidence>
<dbReference type="Proteomes" id="UP000515152">
    <property type="component" value="Chromosome 2"/>
</dbReference>
<evidence type="ECO:0000256" key="2">
    <source>
        <dbReference type="ARBA" id="ARBA00022771"/>
    </source>
</evidence>
<dbReference type="PROSITE" id="PS00518">
    <property type="entry name" value="ZF_RING_1"/>
    <property type="match status" value="1"/>
</dbReference>
<dbReference type="PANTHER" id="PTHR24103">
    <property type="entry name" value="E3 UBIQUITIN-PROTEIN LIGASE TRIM"/>
    <property type="match status" value="1"/>
</dbReference>
<keyword evidence="5" id="KW-0175">Coiled coil</keyword>
<dbReference type="SMART" id="SM00184">
    <property type="entry name" value="RING"/>
    <property type="match status" value="1"/>
</dbReference>
<evidence type="ECO:0000256" key="1">
    <source>
        <dbReference type="ARBA" id="ARBA00022723"/>
    </source>
</evidence>
<dbReference type="InterPro" id="IPR050143">
    <property type="entry name" value="TRIM/RBCC"/>
</dbReference>
<evidence type="ECO:0000256" key="4">
    <source>
        <dbReference type="PROSITE-ProRule" id="PRU00175"/>
    </source>
</evidence>
<dbReference type="GO" id="GO:0008270">
    <property type="term" value="F:zinc ion binding"/>
    <property type="evidence" value="ECO:0007669"/>
    <property type="project" value="UniProtKB-KW"/>
</dbReference>
<dbReference type="InterPro" id="IPR017907">
    <property type="entry name" value="Znf_RING_CS"/>
</dbReference>